<dbReference type="Proteomes" id="UP000828251">
    <property type="component" value="Unassembled WGS sequence"/>
</dbReference>
<dbReference type="OrthoDB" id="1002319at2759"/>
<proteinExistence type="predicted"/>
<keyword evidence="2" id="KW-1185">Reference proteome</keyword>
<name>A0A9D3UH43_9ROSI</name>
<comment type="caution">
    <text evidence="1">The sequence shown here is derived from an EMBL/GenBank/DDBJ whole genome shotgun (WGS) entry which is preliminary data.</text>
</comment>
<dbReference type="AlphaFoldDB" id="A0A9D3UH43"/>
<reference evidence="1 2" key="1">
    <citation type="journal article" date="2021" name="Plant Biotechnol. J.">
        <title>Multi-omics assisted identification of the key and species-specific regulatory components of drought-tolerant mechanisms in Gossypium stocksii.</title>
        <authorList>
            <person name="Yu D."/>
            <person name="Ke L."/>
            <person name="Zhang D."/>
            <person name="Wu Y."/>
            <person name="Sun Y."/>
            <person name="Mei J."/>
            <person name="Sun J."/>
            <person name="Sun Y."/>
        </authorList>
    </citation>
    <scope>NUCLEOTIDE SEQUENCE [LARGE SCALE GENOMIC DNA]</scope>
    <source>
        <strain evidence="2">cv. E1</strain>
        <tissue evidence="1">Leaf</tissue>
    </source>
</reference>
<gene>
    <name evidence="1" type="ORF">J1N35_042303</name>
</gene>
<dbReference type="EMBL" id="JAIQCV010000012">
    <property type="protein sequence ID" value="KAH1040560.1"/>
    <property type="molecule type" value="Genomic_DNA"/>
</dbReference>
<evidence type="ECO:0000313" key="1">
    <source>
        <dbReference type="EMBL" id="KAH1040560.1"/>
    </source>
</evidence>
<protein>
    <submittedName>
        <fullName evidence="1">Uncharacterized protein</fullName>
    </submittedName>
</protein>
<accession>A0A9D3UH43</accession>
<organism evidence="1 2">
    <name type="scientific">Gossypium stocksii</name>
    <dbReference type="NCBI Taxonomy" id="47602"/>
    <lineage>
        <taxon>Eukaryota</taxon>
        <taxon>Viridiplantae</taxon>
        <taxon>Streptophyta</taxon>
        <taxon>Embryophyta</taxon>
        <taxon>Tracheophyta</taxon>
        <taxon>Spermatophyta</taxon>
        <taxon>Magnoliopsida</taxon>
        <taxon>eudicotyledons</taxon>
        <taxon>Gunneridae</taxon>
        <taxon>Pentapetalae</taxon>
        <taxon>rosids</taxon>
        <taxon>malvids</taxon>
        <taxon>Malvales</taxon>
        <taxon>Malvaceae</taxon>
        <taxon>Malvoideae</taxon>
        <taxon>Gossypium</taxon>
    </lineage>
</organism>
<sequence length="101" mass="11040">MEVIKSHLRFYPAQVAGQLTAQPARRGTRNPYSQVGDRFTLYKVQGKGGTSYYRVEVGREIHFFGIPEGGANALGHQGLLPQPTTPYGVELALTLAPPNVE</sequence>
<evidence type="ECO:0000313" key="2">
    <source>
        <dbReference type="Proteomes" id="UP000828251"/>
    </source>
</evidence>